<dbReference type="InterPro" id="IPR029058">
    <property type="entry name" value="AB_hydrolase_fold"/>
</dbReference>
<protein>
    <recommendedName>
        <fullName evidence="4">Lipase</fullName>
    </recommendedName>
</protein>
<organism evidence="2 3">
    <name type="scientific">Nonomuraea soli</name>
    <dbReference type="NCBI Taxonomy" id="1032476"/>
    <lineage>
        <taxon>Bacteria</taxon>
        <taxon>Bacillati</taxon>
        <taxon>Actinomycetota</taxon>
        <taxon>Actinomycetes</taxon>
        <taxon>Streptosporangiales</taxon>
        <taxon>Streptosporangiaceae</taxon>
        <taxon>Nonomuraea</taxon>
    </lineage>
</organism>
<evidence type="ECO:0008006" key="4">
    <source>
        <dbReference type="Google" id="ProtNLM"/>
    </source>
</evidence>
<feature type="signal peptide" evidence="1">
    <location>
        <begin position="1"/>
        <end position="26"/>
    </location>
</feature>
<gene>
    <name evidence="2" type="ORF">HNR30_007206</name>
</gene>
<proteinExistence type="predicted"/>
<dbReference type="SUPFAM" id="SSF53474">
    <property type="entry name" value="alpha/beta-Hydrolases"/>
    <property type="match status" value="1"/>
</dbReference>
<dbReference type="Pfam" id="PF01674">
    <property type="entry name" value="Lipase_2"/>
    <property type="match status" value="1"/>
</dbReference>
<reference evidence="2 3" key="1">
    <citation type="submission" date="2020-07" db="EMBL/GenBank/DDBJ databases">
        <title>Genomic Encyclopedia of Type Strains, Phase IV (KMG-IV): sequencing the most valuable type-strain genomes for metagenomic binning, comparative biology and taxonomic classification.</title>
        <authorList>
            <person name="Goeker M."/>
        </authorList>
    </citation>
    <scope>NUCLEOTIDE SEQUENCE [LARGE SCALE GENOMIC DNA]</scope>
    <source>
        <strain evidence="2 3">DSM 45533</strain>
    </source>
</reference>
<dbReference type="AlphaFoldDB" id="A0A7W0CRG5"/>
<comment type="caution">
    <text evidence="2">The sequence shown here is derived from an EMBL/GenBank/DDBJ whole genome shotgun (WGS) entry which is preliminary data.</text>
</comment>
<keyword evidence="1" id="KW-0732">Signal</keyword>
<dbReference type="Proteomes" id="UP000530928">
    <property type="component" value="Unassembled WGS sequence"/>
</dbReference>
<dbReference type="RefSeq" id="WP_220134334.1">
    <property type="nucleotide sequence ID" value="NZ_BAABAM010000011.1"/>
</dbReference>
<dbReference type="Gene3D" id="3.40.50.1820">
    <property type="entry name" value="alpha/beta hydrolase"/>
    <property type="match status" value="1"/>
</dbReference>
<dbReference type="GO" id="GO:0016787">
    <property type="term" value="F:hydrolase activity"/>
    <property type="evidence" value="ECO:0007669"/>
    <property type="project" value="InterPro"/>
</dbReference>
<evidence type="ECO:0000313" key="2">
    <source>
        <dbReference type="EMBL" id="MBA2895820.1"/>
    </source>
</evidence>
<evidence type="ECO:0000313" key="3">
    <source>
        <dbReference type="Proteomes" id="UP000530928"/>
    </source>
</evidence>
<accession>A0A7W0CRG5</accession>
<sequence>MLTGRALAALLLAAALTAAAPPPATASVTAAATASVTLEATYTTGLENGWALVERYRDTSTGFQAETYPPDGRGDHTGQSRRLFGDVARPHSSRFLLYHAPGWQSGARATPVLLVHGANQTADLAWANPNARGAYGCGQSSCPTTGLMQHLDAAGYKVFAIGFPHVTGDGHYWAEQIGDAVKRVKARTGAAQVDVIGWSKGAFNARMYVSSLRQSWGTAYAGDVRKLILVGGPNKGFDWGYRHGWTHDFAIFPECGGSLNAPAPHSAMICYGLWRNHPELSYEGNAYPGSDDMLYRWDGVYPLPATEQDWYTTYYGGTGFYTQGNGIQWAIDRGSLVQPLINAGTPAAVAVYQLCGNAADMALMHNEHTGPSDGAVFVASCAAADGIANRAASATLGLNHLKLGWASNAKSQIATWLG</sequence>
<feature type="chain" id="PRO_5030522956" description="Lipase" evidence="1">
    <location>
        <begin position="27"/>
        <end position="418"/>
    </location>
</feature>
<keyword evidence="3" id="KW-1185">Reference proteome</keyword>
<dbReference type="EMBL" id="JACDUR010000007">
    <property type="protein sequence ID" value="MBA2895820.1"/>
    <property type="molecule type" value="Genomic_DNA"/>
</dbReference>
<dbReference type="InterPro" id="IPR002918">
    <property type="entry name" value="Lipase_EstA/Esterase_EstB"/>
</dbReference>
<name>A0A7W0CRG5_9ACTN</name>
<dbReference type="GO" id="GO:0016042">
    <property type="term" value="P:lipid catabolic process"/>
    <property type="evidence" value="ECO:0007669"/>
    <property type="project" value="InterPro"/>
</dbReference>
<evidence type="ECO:0000256" key="1">
    <source>
        <dbReference type="SAM" id="SignalP"/>
    </source>
</evidence>